<reference evidence="4 5" key="1">
    <citation type="submission" date="2024-09" db="EMBL/GenBank/DDBJ databases">
        <title>Rethinking Asexuality: The Enigmatic Case of Functional Sexual Genes in Lepraria (Stereocaulaceae).</title>
        <authorList>
            <person name="Doellman M."/>
            <person name="Sun Y."/>
            <person name="Barcenas-Pena A."/>
            <person name="Lumbsch H.T."/>
            <person name="Grewe F."/>
        </authorList>
    </citation>
    <scope>NUCLEOTIDE SEQUENCE [LARGE SCALE GENOMIC DNA]</scope>
    <source>
        <strain evidence="4 5">Grewe 0041</strain>
    </source>
</reference>
<evidence type="ECO:0000256" key="2">
    <source>
        <dbReference type="SAM" id="Phobius"/>
    </source>
</evidence>
<comment type="caution">
    <text evidence="4">The sequence shown here is derived from an EMBL/GenBank/DDBJ whole genome shotgun (WGS) entry which is preliminary data.</text>
</comment>
<keyword evidence="3" id="KW-0732">Signal</keyword>
<keyword evidence="5" id="KW-1185">Reference proteome</keyword>
<evidence type="ECO:0000313" key="4">
    <source>
        <dbReference type="EMBL" id="KAL2054769.1"/>
    </source>
</evidence>
<keyword evidence="2" id="KW-1133">Transmembrane helix</keyword>
<feature type="signal peptide" evidence="3">
    <location>
        <begin position="1"/>
        <end position="25"/>
    </location>
</feature>
<accession>A0ABR4BD82</accession>
<gene>
    <name evidence="4" type="ORF">ABVK25_005073</name>
</gene>
<dbReference type="Proteomes" id="UP001590951">
    <property type="component" value="Unassembled WGS sequence"/>
</dbReference>
<sequence>MRSIVYYSLCFASLIHVVVSPLINGSPSTTSGTWLYPDSSTRPTYNYRDTLIASWTSNFASPWLHLFCTTNTSSTGKVEQRYNQTAPPTGSVLLPLNYELVPFSCHFELSRTRDIGEGPPYLLSVTFDVEVDSSQQPVTWSQASGPTPSLSAHPSTSTASTISHTTVAATFSASTPNPGLNDSAKAGIGVGVTLGVLSLVIVVAIILWRRKRKGTMQPVDRGQDLDEINFAKSRAGNSEMPAEAAVHEMHGSPIAASRLNHAGELEAPS</sequence>
<name>A0ABR4BD82_9LECA</name>
<feature type="chain" id="PRO_5047483498" evidence="3">
    <location>
        <begin position="26"/>
        <end position="269"/>
    </location>
</feature>
<evidence type="ECO:0000313" key="5">
    <source>
        <dbReference type="Proteomes" id="UP001590951"/>
    </source>
</evidence>
<dbReference type="CDD" id="cd12087">
    <property type="entry name" value="TM_EGFR-like"/>
    <property type="match status" value="1"/>
</dbReference>
<organism evidence="4 5">
    <name type="scientific">Lepraria finkii</name>
    <dbReference type="NCBI Taxonomy" id="1340010"/>
    <lineage>
        <taxon>Eukaryota</taxon>
        <taxon>Fungi</taxon>
        <taxon>Dikarya</taxon>
        <taxon>Ascomycota</taxon>
        <taxon>Pezizomycotina</taxon>
        <taxon>Lecanoromycetes</taxon>
        <taxon>OSLEUM clade</taxon>
        <taxon>Lecanoromycetidae</taxon>
        <taxon>Lecanorales</taxon>
        <taxon>Lecanorineae</taxon>
        <taxon>Stereocaulaceae</taxon>
        <taxon>Lepraria</taxon>
    </lineage>
</organism>
<evidence type="ECO:0000256" key="3">
    <source>
        <dbReference type="SAM" id="SignalP"/>
    </source>
</evidence>
<protein>
    <submittedName>
        <fullName evidence="4">Uncharacterized protein</fullName>
    </submittedName>
</protein>
<evidence type="ECO:0000256" key="1">
    <source>
        <dbReference type="SAM" id="MobiDB-lite"/>
    </source>
</evidence>
<feature type="region of interest" description="Disordered" evidence="1">
    <location>
        <begin position="236"/>
        <end position="269"/>
    </location>
</feature>
<feature type="transmembrane region" description="Helical" evidence="2">
    <location>
        <begin position="186"/>
        <end position="208"/>
    </location>
</feature>
<feature type="region of interest" description="Disordered" evidence="1">
    <location>
        <begin position="137"/>
        <end position="158"/>
    </location>
</feature>
<keyword evidence="2" id="KW-0472">Membrane</keyword>
<dbReference type="EMBL" id="JBHFEH010000014">
    <property type="protein sequence ID" value="KAL2054769.1"/>
    <property type="molecule type" value="Genomic_DNA"/>
</dbReference>
<feature type="compositionally biased region" description="Low complexity" evidence="1">
    <location>
        <begin position="146"/>
        <end position="158"/>
    </location>
</feature>
<proteinExistence type="predicted"/>
<keyword evidence="2" id="KW-0812">Transmembrane</keyword>